<dbReference type="OrthoDB" id="4424890at2"/>
<evidence type="ECO:0000256" key="1">
    <source>
        <dbReference type="SAM" id="Phobius"/>
    </source>
</evidence>
<dbReference type="PANTHER" id="PTHR37814:SF1">
    <property type="entry name" value="MEMBRANE PROTEIN"/>
    <property type="match status" value="1"/>
</dbReference>
<feature type="transmembrane region" description="Helical" evidence="1">
    <location>
        <begin position="300"/>
        <end position="323"/>
    </location>
</feature>
<feature type="transmembrane region" description="Helical" evidence="1">
    <location>
        <begin position="329"/>
        <end position="347"/>
    </location>
</feature>
<feature type="transmembrane region" description="Helical" evidence="1">
    <location>
        <begin position="38"/>
        <end position="60"/>
    </location>
</feature>
<keyword evidence="1" id="KW-0472">Membrane</keyword>
<organism evidence="3 5">
    <name type="scientific">Staphylococcus caeli</name>
    <dbReference type="NCBI Taxonomy" id="2201815"/>
    <lineage>
        <taxon>Bacteria</taxon>
        <taxon>Bacillati</taxon>
        <taxon>Bacillota</taxon>
        <taxon>Bacilli</taxon>
        <taxon>Bacillales</taxon>
        <taxon>Staphylococcaceae</taxon>
        <taxon>Staphylococcus</taxon>
    </lineage>
</organism>
<reference evidence="2 4" key="2">
    <citation type="submission" date="2016-09" db="EMBL/GenBank/DDBJ databases">
        <authorList>
            <consortium name="Pathogen Informatics"/>
            <person name="Sun Q."/>
            <person name="Inoue M."/>
        </authorList>
    </citation>
    <scope>NUCLEOTIDE SEQUENCE [LARGE SCALE GENOMIC DNA]</scope>
    <source>
        <strain evidence="2 4">82C</strain>
    </source>
</reference>
<evidence type="ECO:0000313" key="2">
    <source>
        <dbReference type="EMBL" id="SCS36990.1"/>
    </source>
</evidence>
<sequence length="355" mass="39132">MKNLKEIITVAFAFVGVVVGAGFATGQEIFQFFTSNGYFSIYGVLITGLIITIGGIFVLHTGFKLRSHNHTESIKYYLPRSVATIFDIVLTLFLFALAMIMTAGGVSTIHESFGLPYVLSSAILVMIILLTLFLKFDRLITVLGVVTPFLVIIVTIIAVYYLSKGQLHFESANQYANTNGHSDKLWWFDAINYGSLQIAAAFSFLSVMGGRLKSEVSTIWGGIIGGIIITFLLLMLNLGMIAQFTEITHVALPSLLLAKNISPIIGLFMSIVMVLVIYNTVVGLMYAFASRFTEPYTKSYYTMIIVMAIVTFAATFIGFIALIGRVFPIMGIFGFILLIPIFIKGIFRKKSTETQ</sequence>
<protein>
    <submittedName>
        <fullName evidence="3">Membrane protein</fullName>
    </submittedName>
</protein>
<feature type="transmembrane region" description="Helical" evidence="1">
    <location>
        <begin position="219"/>
        <end position="244"/>
    </location>
</feature>
<keyword evidence="1" id="KW-0812">Transmembrane</keyword>
<proteinExistence type="predicted"/>
<dbReference type="Proteomes" id="UP000095412">
    <property type="component" value="Unassembled WGS sequence"/>
</dbReference>
<name>A0A1D4HIF5_9STAP</name>
<dbReference type="EMBL" id="FMPG01000002">
    <property type="protein sequence ID" value="SCS55048.1"/>
    <property type="molecule type" value="Genomic_DNA"/>
</dbReference>
<dbReference type="PANTHER" id="PTHR37814">
    <property type="entry name" value="CONSERVED MEMBRANE PROTEIN"/>
    <property type="match status" value="1"/>
</dbReference>
<dbReference type="EMBL" id="FMPI01000002">
    <property type="protein sequence ID" value="SCS36990.1"/>
    <property type="molecule type" value="Genomic_DNA"/>
</dbReference>
<gene>
    <name evidence="3" type="ORF">SAMEA2297795_00673</name>
    <name evidence="2" type="ORF">SAMEA2297796_00349</name>
</gene>
<dbReference type="Proteomes" id="UP000095768">
    <property type="component" value="Unassembled WGS sequence"/>
</dbReference>
<keyword evidence="4" id="KW-1185">Reference proteome</keyword>
<feature type="transmembrane region" description="Helical" evidence="1">
    <location>
        <begin position="7"/>
        <end position="26"/>
    </location>
</feature>
<feature type="transmembrane region" description="Helical" evidence="1">
    <location>
        <begin position="264"/>
        <end position="288"/>
    </location>
</feature>
<feature type="transmembrane region" description="Helical" evidence="1">
    <location>
        <begin position="81"/>
        <end position="103"/>
    </location>
</feature>
<evidence type="ECO:0000313" key="4">
    <source>
        <dbReference type="Proteomes" id="UP000095412"/>
    </source>
</evidence>
<feature type="transmembrane region" description="Helical" evidence="1">
    <location>
        <begin position="185"/>
        <end position="207"/>
    </location>
</feature>
<feature type="transmembrane region" description="Helical" evidence="1">
    <location>
        <begin position="115"/>
        <end position="134"/>
    </location>
</feature>
<accession>A0A1D4HIF5</accession>
<feature type="transmembrane region" description="Helical" evidence="1">
    <location>
        <begin position="141"/>
        <end position="162"/>
    </location>
</feature>
<evidence type="ECO:0000313" key="3">
    <source>
        <dbReference type="EMBL" id="SCS55048.1"/>
    </source>
</evidence>
<keyword evidence="1" id="KW-1133">Transmembrane helix</keyword>
<reference evidence="3 5" key="1">
    <citation type="submission" date="2016-09" db="EMBL/GenBank/DDBJ databases">
        <authorList>
            <consortium name="Pathogen Informatics"/>
        </authorList>
    </citation>
    <scope>NUCLEOTIDE SEQUENCE [LARGE SCALE GENOMIC DNA]</scope>
    <source>
        <strain evidence="3 5">82B</strain>
    </source>
</reference>
<evidence type="ECO:0000313" key="5">
    <source>
        <dbReference type="Proteomes" id="UP000095768"/>
    </source>
</evidence>
<dbReference type="AlphaFoldDB" id="A0A1D4HIF5"/>
<dbReference type="RefSeq" id="WP_069994493.1">
    <property type="nucleotide sequence ID" value="NZ_FMPG01000002.1"/>
</dbReference>
<dbReference type="InterPro" id="IPR038728">
    <property type="entry name" value="YkvI-like"/>
</dbReference>